<name>A0A6M5Y9I3_9BACT</name>
<reference evidence="5 6" key="1">
    <citation type="submission" date="2020-05" db="EMBL/GenBank/DDBJ databases">
        <title>Genome sequencing of Spirosoma sp. TS118.</title>
        <authorList>
            <person name="Lee J.-H."/>
            <person name="Jeong S."/>
            <person name="Zhao L."/>
            <person name="Jung J.-H."/>
            <person name="Kim M.-K."/>
            <person name="Lim S."/>
        </authorList>
    </citation>
    <scope>NUCLEOTIDE SEQUENCE [LARGE SCALE GENOMIC DNA]</scope>
    <source>
        <strain evidence="5 6">TS118</strain>
    </source>
</reference>
<dbReference type="EMBL" id="CP053435">
    <property type="protein sequence ID" value="QJW90625.1"/>
    <property type="molecule type" value="Genomic_DNA"/>
</dbReference>
<dbReference type="InterPro" id="IPR002347">
    <property type="entry name" value="SDR_fam"/>
</dbReference>
<dbReference type="PANTHER" id="PTHR24321">
    <property type="entry name" value="DEHYDROGENASES, SHORT CHAIN"/>
    <property type="match status" value="1"/>
</dbReference>
<dbReference type="PRINTS" id="PR00080">
    <property type="entry name" value="SDRFAMILY"/>
</dbReference>
<dbReference type="InterPro" id="IPR057326">
    <property type="entry name" value="KR_dom"/>
</dbReference>
<organism evidence="5 6">
    <name type="scientific">Spirosoma taeanense</name>
    <dbReference type="NCBI Taxonomy" id="2735870"/>
    <lineage>
        <taxon>Bacteria</taxon>
        <taxon>Pseudomonadati</taxon>
        <taxon>Bacteroidota</taxon>
        <taxon>Cytophagia</taxon>
        <taxon>Cytophagales</taxon>
        <taxon>Cytophagaceae</taxon>
        <taxon>Spirosoma</taxon>
    </lineage>
</organism>
<dbReference type="PROSITE" id="PS00061">
    <property type="entry name" value="ADH_SHORT"/>
    <property type="match status" value="1"/>
</dbReference>
<dbReference type="GO" id="GO:0016491">
    <property type="term" value="F:oxidoreductase activity"/>
    <property type="evidence" value="ECO:0007669"/>
    <property type="project" value="UniProtKB-KW"/>
</dbReference>
<proteinExistence type="inferred from homology"/>
<evidence type="ECO:0000313" key="6">
    <source>
        <dbReference type="Proteomes" id="UP000502756"/>
    </source>
</evidence>
<evidence type="ECO:0000256" key="2">
    <source>
        <dbReference type="ARBA" id="ARBA00023002"/>
    </source>
</evidence>
<sequence length="249" mass="26913">MKTAIITGGGQGIGRVTTQYLLTHGYRVAIWETDTDAIAELREAFKASTAQILFVSCDVSSEMNVRKATEQTISHFGQIDALINNAGIMIEKSIDKLTLDEWNRVIGTNLTGAFLCAKHLAPHLAGQQGSIINIGSTRAFQSEPDTFAYSASKGGLLALTHSLAVSLGPDIRVNCISPGWIDVSALRKKAKAKSDELRPEDHAQHPVGRVGQADDIARMILFLIAPENGFITGQNFTVDGGMTRKMIYV</sequence>
<dbReference type="RefSeq" id="WP_171740469.1">
    <property type="nucleotide sequence ID" value="NZ_CP053435.1"/>
</dbReference>
<dbReference type="AlphaFoldDB" id="A0A6M5Y9I3"/>
<comment type="similarity">
    <text evidence="1">Belongs to the short-chain dehydrogenases/reductases (SDR) family.</text>
</comment>
<evidence type="ECO:0000259" key="4">
    <source>
        <dbReference type="SMART" id="SM00822"/>
    </source>
</evidence>
<dbReference type="NCBIfam" id="NF005559">
    <property type="entry name" value="PRK07231.1"/>
    <property type="match status" value="1"/>
</dbReference>
<keyword evidence="6" id="KW-1185">Reference proteome</keyword>
<accession>A0A6M5Y9I3</accession>
<keyword evidence="2" id="KW-0560">Oxidoreductase</keyword>
<dbReference type="Proteomes" id="UP000502756">
    <property type="component" value="Chromosome"/>
</dbReference>
<dbReference type="KEGG" id="stae:HNV11_15155"/>
<feature type="domain" description="Ketoreductase" evidence="4">
    <location>
        <begin position="2"/>
        <end position="183"/>
    </location>
</feature>
<keyword evidence="3" id="KW-0520">NAD</keyword>
<dbReference type="FunFam" id="3.40.50.720:FF:000084">
    <property type="entry name" value="Short-chain dehydrogenase reductase"/>
    <property type="match status" value="1"/>
</dbReference>
<protein>
    <submittedName>
        <fullName evidence="5">SDR family oxidoreductase</fullName>
    </submittedName>
</protein>
<dbReference type="InterPro" id="IPR036291">
    <property type="entry name" value="NAD(P)-bd_dom_sf"/>
</dbReference>
<dbReference type="SMART" id="SM00822">
    <property type="entry name" value="PKS_KR"/>
    <property type="match status" value="1"/>
</dbReference>
<gene>
    <name evidence="5" type="ORF">HNV11_15155</name>
</gene>
<evidence type="ECO:0000256" key="1">
    <source>
        <dbReference type="ARBA" id="ARBA00006484"/>
    </source>
</evidence>
<dbReference type="PANTHER" id="PTHR24321:SF8">
    <property type="entry name" value="ESTRADIOL 17-BETA-DEHYDROGENASE 8-RELATED"/>
    <property type="match status" value="1"/>
</dbReference>
<dbReference type="InterPro" id="IPR020904">
    <property type="entry name" value="Sc_DH/Rdtase_CS"/>
</dbReference>
<dbReference type="Pfam" id="PF13561">
    <property type="entry name" value="adh_short_C2"/>
    <property type="match status" value="1"/>
</dbReference>
<dbReference type="SUPFAM" id="SSF51735">
    <property type="entry name" value="NAD(P)-binding Rossmann-fold domains"/>
    <property type="match status" value="1"/>
</dbReference>
<evidence type="ECO:0000256" key="3">
    <source>
        <dbReference type="ARBA" id="ARBA00023027"/>
    </source>
</evidence>
<dbReference type="Gene3D" id="3.40.50.720">
    <property type="entry name" value="NAD(P)-binding Rossmann-like Domain"/>
    <property type="match status" value="1"/>
</dbReference>
<evidence type="ECO:0000313" key="5">
    <source>
        <dbReference type="EMBL" id="QJW90625.1"/>
    </source>
</evidence>
<dbReference type="PRINTS" id="PR00081">
    <property type="entry name" value="GDHRDH"/>
</dbReference>